<evidence type="ECO:0000256" key="6">
    <source>
        <dbReference type="ARBA" id="ARBA00023186"/>
    </source>
</evidence>
<organism evidence="11">
    <name type="scientific">Salmonella anatum</name>
    <dbReference type="NCBI Taxonomy" id="58712"/>
    <lineage>
        <taxon>Bacteria</taxon>
        <taxon>Pseudomonadati</taxon>
        <taxon>Pseudomonadota</taxon>
        <taxon>Gammaproteobacteria</taxon>
        <taxon>Enterobacterales</taxon>
        <taxon>Enterobacteriaceae</taxon>
        <taxon>Salmonella</taxon>
    </lineage>
</organism>
<evidence type="ECO:0000256" key="3">
    <source>
        <dbReference type="ARBA" id="ARBA00022558"/>
    </source>
</evidence>
<evidence type="ECO:0000256" key="7">
    <source>
        <dbReference type="ARBA" id="ARBA00023319"/>
    </source>
</evidence>
<comment type="similarity">
    <text evidence="2 8">Belongs to the periplasmic pilus chaperone family.</text>
</comment>
<protein>
    <submittedName>
        <fullName evidence="11">Fimbrial chaperone</fullName>
    </submittedName>
</protein>
<dbReference type="PROSITE" id="PS00635">
    <property type="entry name" value="PILI_CHAPERONE"/>
    <property type="match status" value="1"/>
</dbReference>
<name>A0A604ESP4_SALAN</name>
<evidence type="ECO:0000259" key="9">
    <source>
        <dbReference type="Pfam" id="PF00345"/>
    </source>
</evidence>
<dbReference type="InterPro" id="IPR016148">
    <property type="entry name" value="Pili_assmbl_chaperone_C"/>
</dbReference>
<dbReference type="InterPro" id="IPR018046">
    <property type="entry name" value="Pili_assmbl_chaperone_CS"/>
</dbReference>
<dbReference type="EMBL" id="AAKOYA010000039">
    <property type="protein sequence ID" value="ECU1189059.1"/>
    <property type="molecule type" value="Genomic_DNA"/>
</dbReference>
<keyword evidence="3" id="KW-1029">Fimbrium biogenesis</keyword>
<feature type="domain" description="Pili assembly chaperone N-terminal" evidence="9">
    <location>
        <begin position="4"/>
        <end position="87"/>
    </location>
</feature>
<gene>
    <name evidence="11" type="ORF">DNB52_20000</name>
</gene>
<dbReference type="InterPro" id="IPR050643">
    <property type="entry name" value="Periplasmic_pilus_chap"/>
</dbReference>
<dbReference type="Pfam" id="PF00345">
    <property type="entry name" value="PapD_N"/>
    <property type="match status" value="1"/>
</dbReference>
<dbReference type="InterPro" id="IPR001829">
    <property type="entry name" value="Pili_assmbl_chaperone_bac"/>
</dbReference>
<evidence type="ECO:0000256" key="8">
    <source>
        <dbReference type="RuleBase" id="RU003918"/>
    </source>
</evidence>
<evidence type="ECO:0000256" key="2">
    <source>
        <dbReference type="ARBA" id="ARBA00007399"/>
    </source>
</evidence>
<dbReference type="SUPFAM" id="SSF49354">
    <property type="entry name" value="PapD-like"/>
    <property type="match status" value="1"/>
</dbReference>
<dbReference type="AlphaFoldDB" id="A0A604ESP4"/>
<evidence type="ECO:0000256" key="4">
    <source>
        <dbReference type="ARBA" id="ARBA00022729"/>
    </source>
</evidence>
<keyword evidence="4" id="KW-0732">Signal</keyword>
<dbReference type="GO" id="GO:0071555">
    <property type="term" value="P:cell wall organization"/>
    <property type="evidence" value="ECO:0007669"/>
    <property type="project" value="InterPro"/>
</dbReference>
<keyword evidence="7" id="KW-0393">Immunoglobulin domain</keyword>
<evidence type="ECO:0000256" key="5">
    <source>
        <dbReference type="ARBA" id="ARBA00022764"/>
    </source>
</evidence>
<dbReference type="GO" id="GO:0030288">
    <property type="term" value="C:outer membrane-bounded periplasmic space"/>
    <property type="evidence" value="ECO:0007669"/>
    <property type="project" value="InterPro"/>
</dbReference>
<comment type="caution">
    <text evidence="11">The sequence shown here is derived from an EMBL/GenBank/DDBJ whole genome shotgun (WGS) entry which is preliminary data.</text>
</comment>
<comment type="subcellular location">
    <subcellularLocation>
        <location evidence="1 8">Periplasm</location>
    </subcellularLocation>
</comment>
<keyword evidence="6 8" id="KW-0143">Chaperone</keyword>
<dbReference type="InterPro" id="IPR016147">
    <property type="entry name" value="Pili_assmbl_chaperone_N"/>
</dbReference>
<dbReference type="InterPro" id="IPR008962">
    <property type="entry name" value="PapD-like_sf"/>
</dbReference>
<proteinExistence type="inferred from homology"/>
<reference evidence="11" key="1">
    <citation type="submission" date="2018-06" db="EMBL/GenBank/DDBJ databases">
        <authorList>
            <consortium name="GenomeTrakr network: Whole genome sequencing for foodborne pathogen traceback"/>
        </authorList>
    </citation>
    <scope>NUCLEOTIDE SEQUENCE</scope>
    <source>
        <strain evidence="11">FSIS11808940</strain>
    </source>
</reference>
<dbReference type="PANTHER" id="PTHR30251">
    <property type="entry name" value="PILUS ASSEMBLY CHAPERONE"/>
    <property type="match status" value="1"/>
</dbReference>
<dbReference type="PANTHER" id="PTHR30251:SF2">
    <property type="entry name" value="FIMBRIAL CHAPERONE YADV-RELATED"/>
    <property type="match status" value="1"/>
</dbReference>
<dbReference type="PRINTS" id="PR00969">
    <property type="entry name" value="CHAPERONPILI"/>
</dbReference>
<dbReference type="NCBIfam" id="NF007398">
    <property type="entry name" value="PRK09926.1"/>
    <property type="match status" value="1"/>
</dbReference>
<evidence type="ECO:0000313" key="11">
    <source>
        <dbReference type="EMBL" id="ECU1189059.1"/>
    </source>
</evidence>
<sequence>DNTEPGAIKVPFNATPPVSRIDPKKGQTIKIMYTGSQTLPSDRESVFWFNVLEVPPKANKNENSAAQNTLQLAFRTRIKLFYRPQGLGDLAGEAPAKLTWRMKHEQGKSVVTVNNPTPYFVSFNSIELESTGKKYIVDGQMAAPLTETSFTLKTATTISSGKINYSFINDFGGIINATASLQ</sequence>
<dbReference type="SUPFAM" id="SSF49584">
    <property type="entry name" value="Periplasmic chaperone C-domain"/>
    <property type="match status" value="1"/>
</dbReference>
<feature type="domain" description="Pili assembly chaperone C-terminal" evidence="10">
    <location>
        <begin position="113"/>
        <end position="175"/>
    </location>
</feature>
<keyword evidence="5" id="KW-0574">Periplasm</keyword>
<feature type="non-terminal residue" evidence="11">
    <location>
        <position position="1"/>
    </location>
</feature>
<dbReference type="InterPro" id="IPR013783">
    <property type="entry name" value="Ig-like_fold"/>
</dbReference>
<dbReference type="InterPro" id="IPR036316">
    <property type="entry name" value="Pili_assmbl_chap_C_dom_sf"/>
</dbReference>
<dbReference type="Gene3D" id="2.60.40.10">
    <property type="entry name" value="Immunoglobulins"/>
    <property type="match status" value="2"/>
</dbReference>
<dbReference type="Pfam" id="PF02753">
    <property type="entry name" value="PapD_C"/>
    <property type="match status" value="1"/>
</dbReference>
<evidence type="ECO:0000259" key="10">
    <source>
        <dbReference type="Pfam" id="PF02753"/>
    </source>
</evidence>
<accession>A0A604ESP4</accession>
<evidence type="ECO:0000256" key="1">
    <source>
        <dbReference type="ARBA" id="ARBA00004418"/>
    </source>
</evidence>